<dbReference type="PANTHER" id="PTHR42742">
    <property type="entry name" value="TRANSCRIPTIONAL REPRESSOR MPRA"/>
    <property type="match status" value="1"/>
</dbReference>
<dbReference type="InterPro" id="IPR011051">
    <property type="entry name" value="RmlC_Cupin_sf"/>
</dbReference>
<dbReference type="EMBL" id="FXAZ01000003">
    <property type="protein sequence ID" value="SMG45009.1"/>
    <property type="molecule type" value="Genomic_DNA"/>
</dbReference>
<keyword evidence="2" id="KW-0862">Zinc</keyword>
<evidence type="ECO:0000256" key="1">
    <source>
        <dbReference type="ARBA" id="ARBA00022723"/>
    </source>
</evidence>
<name>A0A1X7KUM0_9BACL</name>
<sequence>MYNKKSPSFNANPINVITLHSEEQAVLASSILEGYDTTIAQLLSCCIEQEGAAYRAVLDGANGAAYDRWLQALRTACQTHGIPMLELHTARYMKEPEQLLAEFHPYLTDNRAFGVMASDVDIEAYFHSTARADWQHEVDQFLQEQQRESSSSVETQKALIVTAGPGARFISTESHVSLYCDISRELQQKLHREGMGSLGLGPCKDPVETYKHALFLEWPVWEHYRKRELYAFDYYVDMNDQDHPISITTSSLKGLFGALAKQPFRVKPFFAPGIWGGQYLKQLCNLPEDEWDNCAWSFEPIAPENTLLVGVEGHMLELPFPLLLQAYPEQVLGSRNVKLFGDYFPIRFNYLDTIDGDNLSLQVHPQQAYIEETFNDRLTQQESYYIMEQKPDSSPYVALGFTEGMTGEKLLEAVDQAHESHVPLDLKQYVNVLDAHKGDLYMIPPGTVHLSGPNNLVLEISSTTWWFTFKIYDHLRLDKDGQPRPINREFAAANMIDRFDTAFVQEQLVAKPQIQRVQGDSVEELLGEREDLLFQVKRLQLAGPWHDETHGAFVMYNLVEGGRVRLIPEDNEEAAVEWGYAEAQIVPAEVGRYRIEPIDDQPCTLICAQVAPSWNTPLLPHHWKAE</sequence>
<evidence type="ECO:0000313" key="3">
    <source>
        <dbReference type="EMBL" id="SMG45009.1"/>
    </source>
</evidence>
<dbReference type="GO" id="GO:0016853">
    <property type="term" value="F:isomerase activity"/>
    <property type="evidence" value="ECO:0007669"/>
    <property type="project" value="UniProtKB-KW"/>
</dbReference>
<evidence type="ECO:0000256" key="2">
    <source>
        <dbReference type="ARBA" id="ARBA00022833"/>
    </source>
</evidence>
<accession>A0A1X7KUM0</accession>
<protein>
    <submittedName>
        <fullName evidence="3">Mannose-6-phosphate isomerase, class I</fullName>
    </submittedName>
</protein>
<evidence type="ECO:0000313" key="4">
    <source>
        <dbReference type="Proteomes" id="UP000193834"/>
    </source>
</evidence>
<dbReference type="STRING" id="1852522.SAMN06295960_2708"/>
<dbReference type="Gene3D" id="2.60.120.10">
    <property type="entry name" value="Jelly Rolls"/>
    <property type="match status" value="1"/>
</dbReference>
<keyword evidence="4" id="KW-1185">Reference proteome</keyword>
<gene>
    <name evidence="3" type="ORF">SAMN06295960_2708</name>
</gene>
<dbReference type="AlphaFoldDB" id="A0A1X7KUM0"/>
<dbReference type="Proteomes" id="UP000193834">
    <property type="component" value="Unassembled WGS sequence"/>
</dbReference>
<reference evidence="3 4" key="1">
    <citation type="submission" date="2017-04" db="EMBL/GenBank/DDBJ databases">
        <authorList>
            <person name="Afonso C.L."/>
            <person name="Miller P.J."/>
            <person name="Scott M.A."/>
            <person name="Spackman E."/>
            <person name="Goraichik I."/>
            <person name="Dimitrov K.M."/>
            <person name="Suarez D.L."/>
            <person name="Swayne D.E."/>
        </authorList>
    </citation>
    <scope>NUCLEOTIDE SEQUENCE [LARGE SCALE GENOMIC DNA]</scope>
    <source>
        <strain evidence="3 4">11</strain>
    </source>
</reference>
<dbReference type="InterPro" id="IPR014710">
    <property type="entry name" value="RmlC-like_jellyroll"/>
</dbReference>
<dbReference type="PANTHER" id="PTHR42742:SF3">
    <property type="entry name" value="FRUCTOKINASE"/>
    <property type="match status" value="1"/>
</dbReference>
<dbReference type="InterPro" id="IPR051804">
    <property type="entry name" value="Carb_Metab_Reg_Kinase/Isom"/>
</dbReference>
<dbReference type="CDD" id="cd07010">
    <property type="entry name" value="cupin_PMI_type_I_N_bac"/>
    <property type="match status" value="1"/>
</dbReference>
<proteinExistence type="predicted"/>
<keyword evidence="1" id="KW-0479">Metal-binding</keyword>
<dbReference type="SUPFAM" id="SSF51182">
    <property type="entry name" value="RmlC-like cupins"/>
    <property type="match status" value="1"/>
</dbReference>
<dbReference type="GO" id="GO:0046872">
    <property type="term" value="F:metal ion binding"/>
    <property type="evidence" value="ECO:0007669"/>
    <property type="project" value="UniProtKB-KW"/>
</dbReference>
<keyword evidence="3" id="KW-0413">Isomerase</keyword>
<organism evidence="3 4">
    <name type="scientific">Paenibacillus aquistagni</name>
    <dbReference type="NCBI Taxonomy" id="1852522"/>
    <lineage>
        <taxon>Bacteria</taxon>
        <taxon>Bacillati</taxon>
        <taxon>Bacillota</taxon>
        <taxon>Bacilli</taxon>
        <taxon>Bacillales</taxon>
        <taxon>Paenibacillaceae</taxon>
        <taxon>Paenibacillus</taxon>
    </lineage>
</organism>
<dbReference type="OrthoDB" id="9808275at2"/>